<dbReference type="EMBL" id="JAAZNL010000034">
    <property type="protein sequence ID" value="NMB70173.1"/>
    <property type="molecule type" value="Genomic_DNA"/>
</dbReference>
<protein>
    <submittedName>
        <fullName evidence="1">Uncharacterized protein</fullName>
    </submittedName>
</protein>
<comment type="caution">
    <text evidence="1">The sequence shown here is derived from an EMBL/GenBank/DDBJ whole genome shotgun (WGS) entry which is preliminary data.</text>
</comment>
<accession>A0A7X9DKY9</accession>
<evidence type="ECO:0000313" key="2">
    <source>
        <dbReference type="Proteomes" id="UP000526033"/>
    </source>
</evidence>
<dbReference type="AlphaFoldDB" id="A0A7X9DKY9"/>
<name>A0A7X9DKY9_UNCKA</name>
<evidence type="ECO:0000313" key="1">
    <source>
        <dbReference type="EMBL" id="NMB70173.1"/>
    </source>
</evidence>
<organism evidence="1 2">
    <name type="scientific">candidate division WWE3 bacterium</name>
    <dbReference type="NCBI Taxonomy" id="2053526"/>
    <lineage>
        <taxon>Bacteria</taxon>
        <taxon>Katanobacteria</taxon>
    </lineage>
</organism>
<reference evidence="1 2" key="1">
    <citation type="journal article" date="2020" name="Biotechnol. Biofuels">
        <title>New insights from the biogas microbiome by comprehensive genome-resolved metagenomics of nearly 1600 species originating from multiple anaerobic digesters.</title>
        <authorList>
            <person name="Campanaro S."/>
            <person name="Treu L."/>
            <person name="Rodriguez-R L.M."/>
            <person name="Kovalovszki A."/>
            <person name="Ziels R.M."/>
            <person name="Maus I."/>
            <person name="Zhu X."/>
            <person name="Kougias P.G."/>
            <person name="Basile A."/>
            <person name="Luo G."/>
            <person name="Schluter A."/>
            <person name="Konstantinidis K.T."/>
            <person name="Angelidaki I."/>
        </authorList>
    </citation>
    <scope>NUCLEOTIDE SEQUENCE [LARGE SCALE GENOMIC DNA]</scope>
    <source>
        <strain evidence="1">AS27yjCOA_165</strain>
    </source>
</reference>
<dbReference type="Proteomes" id="UP000526033">
    <property type="component" value="Unassembled WGS sequence"/>
</dbReference>
<proteinExistence type="predicted"/>
<sequence>MSLLVITVCVTITGSAYPPPANIPTIECEVLSVPEEVSTDFKAWMDYRTITNKTSVQWQLQQDAVTDENGFRKLNGKYMVAVGTYYAKQCGEQLVVLLENGTYFEAVVADIKQDKHTDKTNRYTPVTESSGNILEFIVDSKKLHRDAKILGDISAVELQGNIVSILKQIKSDKEKFDDKNQ</sequence>
<gene>
    <name evidence="1" type="ORF">GYA27_03165</name>
</gene>